<accession>A0ABM7BAP9</accession>
<proteinExistence type="predicted"/>
<evidence type="ECO:0000313" key="1">
    <source>
        <dbReference type="EMBL" id="AZA95622.1"/>
    </source>
</evidence>
<dbReference type="RefSeq" id="WP_123860817.1">
    <property type="nucleotide sequence ID" value="NZ_CP033912.1"/>
</dbReference>
<keyword evidence="2" id="KW-1185">Reference proteome</keyword>
<sequence length="98" mass="11357">MGEWNENALLDSLWQKLAEDSRIAPPHIGLVMALLYHHNGANLSDDFHASRKKLMRFSGIRSVTTYHKYLGELVKYGYIRYVPCWHPEQGSKFAFAFD</sequence>
<protein>
    <recommendedName>
        <fullName evidence="3">Transcriptional regulator</fullName>
    </recommendedName>
</protein>
<evidence type="ECO:0000313" key="2">
    <source>
        <dbReference type="Proteomes" id="UP000281741"/>
    </source>
</evidence>
<dbReference type="EMBL" id="CP033912">
    <property type="protein sequence ID" value="AZA95622.1"/>
    <property type="molecule type" value="Genomic_DNA"/>
</dbReference>
<organism evidence="1 2">
    <name type="scientific">Chryseobacterium shandongense</name>
    <dbReference type="NCBI Taxonomy" id="1493872"/>
    <lineage>
        <taxon>Bacteria</taxon>
        <taxon>Pseudomonadati</taxon>
        <taxon>Bacteroidota</taxon>
        <taxon>Flavobacteriia</taxon>
        <taxon>Flavobacteriales</taxon>
        <taxon>Weeksellaceae</taxon>
        <taxon>Chryseobacterium group</taxon>
        <taxon>Chryseobacterium</taxon>
    </lineage>
</organism>
<evidence type="ECO:0008006" key="3">
    <source>
        <dbReference type="Google" id="ProtNLM"/>
    </source>
</evidence>
<name>A0ABM7BAP9_9FLAO</name>
<reference evidence="1 2" key="1">
    <citation type="submission" date="2018-11" db="EMBL/GenBank/DDBJ databases">
        <title>Proposal to divide the Flavobacteriaceae and reorganize its genera based on Amino Acid Identity values calculated from whole genome sequences.</title>
        <authorList>
            <person name="Nicholson A.C."/>
            <person name="Gulvik C.A."/>
            <person name="Whitney A.M."/>
            <person name="Humrighouse B.W."/>
            <person name="Bell M."/>
            <person name="Holmes B."/>
            <person name="Steigerwalt A.G."/>
            <person name="Villarma A."/>
            <person name="Sheth M."/>
            <person name="Batra D."/>
            <person name="Pryor J."/>
            <person name="Bernardet J.-F."/>
            <person name="Hugo C."/>
            <person name="Kampfer P."/>
            <person name="Newman J."/>
            <person name="McQuiston J.R."/>
        </authorList>
    </citation>
    <scope>NUCLEOTIDE SEQUENCE [LARGE SCALE GENOMIC DNA]</scope>
    <source>
        <strain evidence="1 2">H5143</strain>
    </source>
</reference>
<gene>
    <name evidence="1" type="ORF">EG353_08605</name>
</gene>
<dbReference type="Proteomes" id="UP000281741">
    <property type="component" value="Chromosome"/>
</dbReference>